<dbReference type="RefSeq" id="XP_016604788.1">
    <property type="nucleotide sequence ID" value="XM_016756107.1"/>
</dbReference>
<dbReference type="SUPFAM" id="SSF69593">
    <property type="entry name" value="Glycerol-3-phosphate (1)-acyltransferase"/>
    <property type="match status" value="1"/>
</dbReference>
<dbReference type="InterPro" id="IPR002123">
    <property type="entry name" value="Plipid/glycerol_acylTrfase"/>
</dbReference>
<evidence type="ECO:0000256" key="8">
    <source>
        <dbReference type="ARBA" id="ARBA00023136"/>
    </source>
</evidence>
<evidence type="ECO:0000256" key="10">
    <source>
        <dbReference type="ARBA" id="ARBA00024323"/>
    </source>
</evidence>
<dbReference type="InterPro" id="IPR000872">
    <property type="entry name" value="Tafazzin"/>
</dbReference>
<keyword evidence="8" id="KW-0472">Membrane</keyword>
<dbReference type="OrthoDB" id="193467at2759"/>
<dbReference type="GO" id="GO:0035965">
    <property type="term" value="P:cardiolipin acyl-chain remodeling"/>
    <property type="evidence" value="ECO:0007669"/>
    <property type="project" value="TreeGrafter"/>
</dbReference>
<dbReference type="GO" id="GO:0007007">
    <property type="term" value="P:inner mitochondrial membrane organization"/>
    <property type="evidence" value="ECO:0007669"/>
    <property type="project" value="TreeGrafter"/>
</dbReference>
<evidence type="ECO:0000256" key="13">
    <source>
        <dbReference type="SAM" id="MobiDB-lite"/>
    </source>
</evidence>
<evidence type="ECO:0000256" key="5">
    <source>
        <dbReference type="ARBA" id="ARBA00022792"/>
    </source>
</evidence>
<evidence type="ECO:0000256" key="2">
    <source>
        <dbReference type="ARBA" id="ARBA00010524"/>
    </source>
</evidence>
<keyword evidence="5" id="KW-0999">Mitochondrion inner membrane</keyword>
<evidence type="ECO:0000256" key="12">
    <source>
        <dbReference type="RuleBase" id="RU365062"/>
    </source>
</evidence>
<protein>
    <recommendedName>
        <fullName evidence="12">Tafazzin family protein</fullName>
    </recommendedName>
</protein>
<feature type="domain" description="Phospholipid/glycerol acyltransferase" evidence="14">
    <location>
        <begin position="47"/>
        <end position="171"/>
    </location>
</feature>
<dbReference type="AlphaFoldDB" id="A0A0L0H7T2"/>
<dbReference type="VEuPathDB" id="FungiDB:SPPG_07956"/>
<evidence type="ECO:0000313" key="15">
    <source>
        <dbReference type="EMBL" id="KNC96748.1"/>
    </source>
</evidence>
<dbReference type="PANTHER" id="PTHR12497:SF0">
    <property type="entry name" value="TAFAZZIN"/>
    <property type="match status" value="1"/>
</dbReference>
<feature type="region of interest" description="Disordered" evidence="13">
    <location>
        <begin position="236"/>
        <end position="266"/>
    </location>
</feature>
<keyword evidence="9" id="KW-0012">Acyltransferase</keyword>
<evidence type="ECO:0000256" key="9">
    <source>
        <dbReference type="ARBA" id="ARBA00023315"/>
    </source>
</evidence>
<dbReference type="PANTHER" id="PTHR12497">
    <property type="entry name" value="TAZ PROTEIN TAFAZZIN"/>
    <property type="match status" value="1"/>
</dbReference>
<sequence length="266" mass="30473">MSLNLASPKRSSVGAVAKLFLKTYTHLHTFNEHALLKTILHQRHRPVITVGNHLSVLDDPMLWGILPWKILTDQHRMRWSLGAKEICFGNRVTAWFFGSGRVIPIVRGDGIYQPAMDLAIQKLNQNGWVHIFSEGRVNQESTMLPFRWGIARLIMELSQPPIVVPFWHKGLESVMPENTKFYFPRPNKELILAFGEPIDFGSNGILDSVKELDDTEARIRLTDYIFQQTVQVQRDTERKIGDPDWRTRGRPLKGVDDEPPKMGDPS</sequence>
<accession>A0A0L0H7T2</accession>
<dbReference type="PRINTS" id="PR00979">
    <property type="entry name" value="TAFAZZIN"/>
</dbReference>
<evidence type="ECO:0000256" key="3">
    <source>
        <dbReference type="ARBA" id="ARBA00022679"/>
    </source>
</evidence>
<gene>
    <name evidence="15" type="ORF">SPPG_07956</name>
</gene>
<organism evidence="15 16">
    <name type="scientific">Spizellomyces punctatus (strain DAOM BR117)</name>
    <dbReference type="NCBI Taxonomy" id="645134"/>
    <lineage>
        <taxon>Eukaryota</taxon>
        <taxon>Fungi</taxon>
        <taxon>Fungi incertae sedis</taxon>
        <taxon>Chytridiomycota</taxon>
        <taxon>Chytridiomycota incertae sedis</taxon>
        <taxon>Chytridiomycetes</taxon>
        <taxon>Spizellomycetales</taxon>
        <taxon>Spizellomycetaceae</taxon>
        <taxon>Spizellomyces</taxon>
    </lineage>
</organism>
<comment type="subcellular location">
    <subcellularLocation>
        <location evidence="1">Mitochondrion inner membrane</location>
        <topology evidence="1">Peripheral membrane protein</topology>
        <orientation evidence="1">Intermembrane side</orientation>
    </subcellularLocation>
    <subcellularLocation>
        <location evidence="10">Mitochondrion outer membrane</location>
        <topology evidence="10">Peripheral membrane protein</topology>
        <orientation evidence="10">Intermembrane side</orientation>
    </subcellularLocation>
</comment>
<evidence type="ECO:0000256" key="6">
    <source>
        <dbReference type="ARBA" id="ARBA00023098"/>
    </source>
</evidence>
<keyword evidence="3" id="KW-0808">Transferase</keyword>
<dbReference type="GO" id="GO:0005741">
    <property type="term" value="C:mitochondrial outer membrane"/>
    <property type="evidence" value="ECO:0007669"/>
    <property type="project" value="UniProtKB-SubCell"/>
</dbReference>
<dbReference type="STRING" id="645134.A0A0L0H7T2"/>
<comment type="catalytic activity">
    <reaction evidence="11">
        <text>1'-[1,2-diacyl-sn-glycero-3-phospho],3'-[1-acyl-sn-glycero-3-phospho]-glycerol + a 1,2-diacyl-sn-glycero-3-phosphocholine = a cardiolipin + a 1-acyl-sn-glycero-3-phosphocholine</text>
        <dbReference type="Rhea" id="RHEA:33731"/>
        <dbReference type="ChEBI" id="CHEBI:57643"/>
        <dbReference type="ChEBI" id="CHEBI:58168"/>
        <dbReference type="ChEBI" id="CHEBI:62237"/>
        <dbReference type="ChEBI" id="CHEBI:64743"/>
    </reaction>
    <physiologicalReaction direction="left-to-right" evidence="11">
        <dbReference type="Rhea" id="RHEA:33732"/>
    </physiologicalReaction>
    <physiologicalReaction direction="right-to-left" evidence="11">
        <dbReference type="Rhea" id="RHEA:33733"/>
    </physiologicalReaction>
</comment>
<comment type="similarity">
    <text evidence="2 12">Belongs to the taffazin family.</text>
</comment>
<evidence type="ECO:0000313" key="16">
    <source>
        <dbReference type="Proteomes" id="UP000053201"/>
    </source>
</evidence>
<dbReference type="Pfam" id="PF01553">
    <property type="entry name" value="Acyltransferase"/>
    <property type="match status" value="1"/>
</dbReference>
<dbReference type="GO" id="GO:0047184">
    <property type="term" value="F:1-acylglycerophosphocholine O-acyltransferase activity"/>
    <property type="evidence" value="ECO:0007669"/>
    <property type="project" value="TreeGrafter"/>
</dbReference>
<evidence type="ECO:0000256" key="11">
    <source>
        <dbReference type="ARBA" id="ARBA00047906"/>
    </source>
</evidence>
<evidence type="ECO:0000256" key="1">
    <source>
        <dbReference type="ARBA" id="ARBA00004137"/>
    </source>
</evidence>
<keyword evidence="16" id="KW-1185">Reference proteome</keyword>
<dbReference type="Proteomes" id="UP000053201">
    <property type="component" value="Unassembled WGS sequence"/>
</dbReference>
<dbReference type="OMA" id="TTGWFNT"/>
<keyword evidence="4" id="KW-1000">Mitochondrion outer membrane</keyword>
<dbReference type="GO" id="GO:0005743">
    <property type="term" value="C:mitochondrial inner membrane"/>
    <property type="evidence" value="ECO:0007669"/>
    <property type="project" value="UniProtKB-SubCell"/>
</dbReference>
<dbReference type="CDD" id="cd07989">
    <property type="entry name" value="LPLAT_AGPAT-like"/>
    <property type="match status" value="1"/>
</dbReference>
<proteinExistence type="inferred from homology"/>
<evidence type="ECO:0000256" key="7">
    <source>
        <dbReference type="ARBA" id="ARBA00023128"/>
    </source>
</evidence>
<dbReference type="InParanoid" id="A0A0L0H7T2"/>
<dbReference type="SMART" id="SM00563">
    <property type="entry name" value="PlsC"/>
    <property type="match status" value="1"/>
</dbReference>
<name>A0A0L0H7T2_SPIPD</name>
<reference evidence="15 16" key="1">
    <citation type="submission" date="2009-08" db="EMBL/GenBank/DDBJ databases">
        <title>The Genome Sequence of Spizellomyces punctatus strain DAOM BR117.</title>
        <authorList>
            <consortium name="The Broad Institute Genome Sequencing Platform"/>
            <person name="Russ C."/>
            <person name="Cuomo C."/>
            <person name="Shea T."/>
            <person name="Young S.K."/>
            <person name="Zeng Q."/>
            <person name="Koehrsen M."/>
            <person name="Haas B."/>
            <person name="Borodovsky M."/>
            <person name="Guigo R."/>
            <person name="Alvarado L."/>
            <person name="Berlin A."/>
            <person name="Bochicchio J."/>
            <person name="Borenstein D."/>
            <person name="Chapman S."/>
            <person name="Chen Z."/>
            <person name="Engels R."/>
            <person name="Freedman E."/>
            <person name="Gellesch M."/>
            <person name="Goldberg J."/>
            <person name="Griggs A."/>
            <person name="Gujja S."/>
            <person name="Heiman D."/>
            <person name="Hepburn T."/>
            <person name="Howarth C."/>
            <person name="Jen D."/>
            <person name="Larson L."/>
            <person name="Lewis B."/>
            <person name="Mehta T."/>
            <person name="Park D."/>
            <person name="Pearson M."/>
            <person name="Roberts A."/>
            <person name="Saif S."/>
            <person name="Shenoy N."/>
            <person name="Sisk P."/>
            <person name="Stolte C."/>
            <person name="Sykes S."/>
            <person name="Thomson T."/>
            <person name="Walk T."/>
            <person name="White J."/>
            <person name="Yandava C."/>
            <person name="Burger G."/>
            <person name="Gray M.W."/>
            <person name="Holland P.W.H."/>
            <person name="King N."/>
            <person name="Lang F.B.F."/>
            <person name="Roger A.J."/>
            <person name="Ruiz-Trillo I."/>
            <person name="Lander E."/>
            <person name="Nusbaum C."/>
        </authorList>
    </citation>
    <scope>NUCLEOTIDE SEQUENCE [LARGE SCALE GENOMIC DNA]</scope>
    <source>
        <strain evidence="15 16">DAOM BR117</strain>
    </source>
</reference>
<evidence type="ECO:0000259" key="14">
    <source>
        <dbReference type="SMART" id="SM00563"/>
    </source>
</evidence>
<dbReference type="GeneID" id="27691139"/>
<evidence type="ECO:0000256" key="4">
    <source>
        <dbReference type="ARBA" id="ARBA00022787"/>
    </source>
</evidence>
<keyword evidence="7" id="KW-0496">Mitochondrion</keyword>
<dbReference type="eggNOG" id="KOG2847">
    <property type="taxonomic scope" value="Eukaryota"/>
</dbReference>
<keyword evidence="6" id="KW-0443">Lipid metabolism</keyword>
<dbReference type="EMBL" id="KQ257467">
    <property type="protein sequence ID" value="KNC96748.1"/>
    <property type="molecule type" value="Genomic_DNA"/>
</dbReference>